<feature type="region of interest" description="Disordered" evidence="1">
    <location>
        <begin position="32"/>
        <end position="64"/>
    </location>
</feature>
<evidence type="ECO:0000313" key="4">
    <source>
        <dbReference type="Proteomes" id="UP001500642"/>
    </source>
</evidence>
<dbReference type="SUPFAM" id="SSF50998">
    <property type="entry name" value="Quinoprotein alcohol dehydrogenase-like"/>
    <property type="match status" value="1"/>
</dbReference>
<accession>A0ABP8JGT8</accession>
<dbReference type="InterPro" id="IPR015943">
    <property type="entry name" value="WD40/YVTN_repeat-like_dom_sf"/>
</dbReference>
<feature type="domain" description="Pyrrolo-quinoline quinone repeat" evidence="2">
    <location>
        <begin position="81"/>
        <end position="255"/>
    </location>
</feature>
<comment type="caution">
    <text evidence="3">The sequence shown here is derived from an EMBL/GenBank/DDBJ whole genome shotgun (WGS) entry which is preliminary data.</text>
</comment>
<dbReference type="Gene3D" id="2.130.10.10">
    <property type="entry name" value="YVTN repeat-like/Quinoprotein amine dehydrogenase"/>
    <property type="match status" value="2"/>
</dbReference>
<dbReference type="RefSeq" id="WP_345031452.1">
    <property type="nucleotide sequence ID" value="NZ_BAABGL010000011.1"/>
</dbReference>
<sequence length="517" mass="54081">MTVQIPRVGPRLAAAAGAFLVLVLVAGCSGGAESGTAPAPEESASPSPEPPALSEPIDPDYSGHVLTDDGRDRALLVDWSNGQLRAIDNQGTELWAERVQLDDEMMSAPVAYSSGDIVIIDDLSGELVARQWTDGAEAWRFAPAEAGAGCHEDWGFGPSTTATGTVLEEGDVILLEYFMAMKKDSCTTGADGDPLVIALDPATGEEAWPALTVGAGGLPFGGSTLSISPDRSYGLLPWADDGSSMLTRVDLATGEHTTLDLTELRTADDTGVEWFSVVPTGDPSTAVYVYGAQDPDDPYSGLVQRQAFLTVPEGLPMSDAGALTPLDPEEHAEAYAALDLEDTFDPVCTAQPVFTPTGEGACIMVQLFSSTVAYWGSDLAAIAWQSEEQAPESVLEYATPESDIGGSQYAAVDGPEGPLVVVPTVDSSVTAFDAASGEVVWASEAQGGSDPWGGQGYLPDLDFVPVVDDGELTFYDAATGEAHDSFDVADFASLSSTTRFLLVTEDRTSRLWTVTGG</sequence>
<dbReference type="InterPro" id="IPR002372">
    <property type="entry name" value="PQQ_rpt_dom"/>
</dbReference>
<evidence type="ECO:0000313" key="3">
    <source>
        <dbReference type="EMBL" id="GAA4390648.1"/>
    </source>
</evidence>
<dbReference type="PROSITE" id="PS51257">
    <property type="entry name" value="PROKAR_LIPOPROTEIN"/>
    <property type="match status" value="1"/>
</dbReference>
<evidence type="ECO:0000259" key="2">
    <source>
        <dbReference type="Pfam" id="PF13360"/>
    </source>
</evidence>
<organism evidence="3 4">
    <name type="scientific">Brevibacterium pityocampae</name>
    <dbReference type="NCBI Taxonomy" id="506594"/>
    <lineage>
        <taxon>Bacteria</taxon>
        <taxon>Bacillati</taxon>
        <taxon>Actinomycetota</taxon>
        <taxon>Actinomycetes</taxon>
        <taxon>Micrococcales</taxon>
        <taxon>Brevibacteriaceae</taxon>
        <taxon>Brevibacterium</taxon>
    </lineage>
</organism>
<evidence type="ECO:0000256" key="1">
    <source>
        <dbReference type="SAM" id="MobiDB-lite"/>
    </source>
</evidence>
<dbReference type="InterPro" id="IPR011047">
    <property type="entry name" value="Quinoprotein_ADH-like_sf"/>
</dbReference>
<protein>
    <recommendedName>
        <fullName evidence="2">Pyrrolo-quinoline quinone repeat domain-containing protein</fullName>
    </recommendedName>
</protein>
<dbReference type="PANTHER" id="PTHR34512:SF30">
    <property type="entry name" value="OUTER MEMBRANE PROTEIN ASSEMBLY FACTOR BAMB"/>
    <property type="match status" value="1"/>
</dbReference>
<dbReference type="Pfam" id="PF13360">
    <property type="entry name" value="PQQ_2"/>
    <property type="match status" value="2"/>
</dbReference>
<keyword evidence="4" id="KW-1185">Reference proteome</keyword>
<dbReference type="EMBL" id="BAABGL010000011">
    <property type="protein sequence ID" value="GAA4390648.1"/>
    <property type="molecule type" value="Genomic_DNA"/>
</dbReference>
<gene>
    <name evidence="3" type="ORF">GCM10023167_17350</name>
</gene>
<feature type="domain" description="Pyrrolo-quinoline quinone repeat" evidence="2">
    <location>
        <begin position="420"/>
        <end position="481"/>
    </location>
</feature>
<dbReference type="PANTHER" id="PTHR34512">
    <property type="entry name" value="CELL SURFACE PROTEIN"/>
    <property type="match status" value="1"/>
</dbReference>
<feature type="compositionally biased region" description="Low complexity" evidence="1">
    <location>
        <begin position="34"/>
        <end position="46"/>
    </location>
</feature>
<proteinExistence type="predicted"/>
<reference evidence="4" key="1">
    <citation type="journal article" date="2019" name="Int. J. Syst. Evol. Microbiol.">
        <title>The Global Catalogue of Microorganisms (GCM) 10K type strain sequencing project: providing services to taxonomists for standard genome sequencing and annotation.</title>
        <authorList>
            <consortium name="The Broad Institute Genomics Platform"/>
            <consortium name="The Broad Institute Genome Sequencing Center for Infectious Disease"/>
            <person name="Wu L."/>
            <person name="Ma J."/>
        </authorList>
    </citation>
    <scope>NUCLEOTIDE SEQUENCE [LARGE SCALE GENOMIC DNA]</scope>
    <source>
        <strain evidence="4">JCM 17808</strain>
    </source>
</reference>
<name>A0ABP8JGT8_9MICO</name>
<dbReference type="Proteomes" id="UP001500642">
    <property type="component" value="Unassembled WGS sequence"/>
</dbReference>